<dbReference type="CDD" id="cd03230">
    <property type="entry name" value="ABC_DR_subfamily_A"/>
    <property type="match status" value="1"/>
</dbReference>
<protein>
    <submittedName>
        <fullName evidence="4">ABC transporter ATP-binding protein</fullName>
    </submittedName>
</protein>
<dbReference type="GO" id="GO:0005524">
    <property type="term" value="F:ATP binding"/>
    <property type="evidence" value="ECO:0007669"/>
    <property type="project" value="UniProtKB-KW"/>
</dbReference>
<organism evidence="4 5">
    <name type="scientific">Erysipelothrix piscisicarius</name>
    <dbReference type="NCBI Taxonomy" id="2485784"/>
    <lineage>
        <taxon>Bacteria</taxon>
        <taxon>Bacillati</taxon>
        <taxon>Bacillota</taxon>
        <taxon>Erysipelotrichia</taxon>
        <taxon>Erysipelotrichales</taxon>
        <taxon>Erysipelotrichaceae</taxon>
        <taxon>Erysipelothrix</taxon>
    </lineage>
</organism>
<evidence type="ECO:0000313" key="5">
    <source>
        <dbReference type="Proteomes" id="UP000278804"/>
    </source>
</evidence>
<feature type="domain" description="ABC transporter" evidence="3">
    <location>
        <begin position="2"/>
        <end position="227"/>
    </location>
</feature>
<dbReference type="PANTHER" id="PTHR43158">
    <property type="entry name" value="SKFA PEPTIDE EXPORT ATP-BINDING PROTEIN SKFE"/>
    <property type="match status" value="1"/>
</dbReference>
<dbReference type="InterPro" id="IPR003439">
    <property type="entry name" value="ABC_transporter-like_ATP-bd"/>
</dbReference>
<keyword evidence="1" id="KW-0547">Nucleotide-binding</keyword>
<proteinExistence type="predicted"/>
<gene>
    <name evidence="4" type="ORF">EEI45_01775</name>
</gene>
<dbReference type="SUPFAM" id="SSF52540">
    <property type="entry name" value="P-loop containing nucleoside triphosphate hydrolases"/>
    <property type="match status" value="1"/>
</dbReference>
<reference evidence="4 5" key="1">
    <citation type="journal article" date="2020" name="Int. J. Syst. Evol. Microbiol.">
        <title>Description of Erysipelothrix piscisicarius sp. nov., an emergent fish pathogen, and assessment of virulence using a tiger barb (Puntigrus tetrazona) infection model.</title>
        <authorList>
            <person name="Pomaranski E.K."/>
            <person name="Griffin M.J."/>
            <person name="Camus A.C."/>
            <person name="Armwood A.R."/>
            <person name="Shelley J."/>
            <person name="Waldbieser G.C."/>
            <person name="LaFrentz B.R."/>
            <person name="Garcia J.C."/>
            <person name="Yanong R."/>
            <person name="Soto E."/>
        </authorList>
    </citation>
    <scope>NUCLEOTIDE SEQUENCE [LARGE SCALE GENOMIC DNA]</scope>
    <source>
        <strain evidence="4 5">15TAL0474</strain>
    </source>
</reference>
<dbReference type="Pfam" id="PF00005">
    <property type="entry name" value="ABC_tran"/>
    <property type="match status" value="1"/>
</dbReference>
<dbReference type="RefSeq" id="WP_125163902.1">
    <property type="nucleotide sequence ID" value="NZ_CP034234.1"/>
</dbReference>
<name>A0A3Q8S6S7_9FIRM</name>
<dbReference type="KEGG" id="eri:EEI45_01775"/>
<dbReference type="PROSITE" id="PS50893">
    <property type="entry name" value="ABC_TRANSPORTER_2"/>
    <property type="match status" value="1"/>
</dbReference>
<evidence type="ECO:0000259" key="3">
    <source>
        <dbReference type="PROSITE" id="PS50893"/>
    </source>
</evidence>
<evidence type="ECO:0000313" key="4">
    <source>
        <dbReference type="EMBL" id="AZK43683.1"/>
    </source>
</evidence>
<accession>A0A3Q8S6S7</accession>
<evidence type="ECO:0000256" key="1">
    <source>
        <dbReference type="ARBA" id="ARBA00022741"/>
    </source>
</evidence>
<dbReference type="Gene3D" id="3.40.50.300">
    <property type="entry name" value="P-loop containing nucleotide triphosphate hydrolases"/>
    <property type="match status" value="1"/>
</dbReference>
<sequence>MIRFTNVNKKFDNKIVLEDINITFEEGSIIGLVGKNGSGKSTLLRLISGVLHADAGVVLINDQRVYDNPETKKDVFFVGDDPFFFSQATIKDMQQFYKVFYKSFDDHYYQDLLELFGLDENRKINALSKGMKRQVSLLLALASKPKILLLDEAFDGLDPIMRFRIKQFLGEMIIDHNATVIISSHNLRELEDICDTVAIIDENNIMMNQSTNDFGSIYHRYQIAFESEMKRSDFDFMNPLNITGSARIFSIIIKGNRETIEKELNSMNPLLVEHNDVTLEEIFIYEMENKNHENID</sequence>
<dbReference type="PANTHER" id="PTHR43158:SF10">
    <property type="entry name" value="ABC TRANSPORTER ATP-BINDING PROTEIN YTRB"/>
    <property type="match status" value="1"/>
</dbReference>
<dbReference type="InterPro" id="IPR003593">
    <property type="entry name" value="AAA+_ATPase"/>
</dbReference>
<keyword evidence="5" id="KW-1185">Reference proteome</keyword>
<dbReference type="SMART" id="SM00382">
    <property type="entry name" value="AAA"/>
    <property type="match status" value="1"/>
</dbReference>
<dbReference type="GO" id="GO:0016887">
    <property type="term" value="F:ATP hydrolysis activity"/>
    <property type="evidence" value="ECO:0007669"/>
    <property type="project" value="InterPro"/>
</dbReference>
<evidence type="ECO:0000256" key="2">
    <source>
        <dbReference type="ARBA" id="ARBA00022840"/>
    </source>
</evidence>
<dbReference type="AlphaFoldDB" id="A0A3Q8S6S7"/>
<keyword evidence="2 4" id="KW-0067">ATP-binding</keyword>
<dbReference type="InterPro" id="IPR027417">
    <property type="entry name" value="P-loop_NTPase"/>
</dbReference>
<dbReference type="EMBL" id="CP034234">
    <property type="protein sequence ID" value="AZK43683.1"/>
    <property type="molecule type" value="Genomic_DNA"/>
</dbReference>
<dbReference type="Proteomes" id="UP000278804">
    <property type="component" value="Chromosome"/>
</dbReference>